<gene>
    <name evidence="1" type="ORF">PPL_10830</name>
</gene>
<sequence>MNSNKFVVFDCGGVVGSDMKYSFVKNHVATHYPEKSAQAELLLNKQLWSRIRVDATYTDRQYFEDFVKQLDIPSDQQLIEQFMLHTKQELYAFKPPLQVAFDLHHRSISTYILSNHGKDWFNYIYDSEALFKAAFPDKEKLVVSYQVGYYKPQQEIFQSCWDIMCKYESTHNNKALQLSDKSKVLFIDDKIDNINAAKTFGWQAYQFNFNIEPVEKLSIAIEHFLAN</sequence>
<keyword evidence="2" id="KW-1185">Reference proteome</keyword>
<dbReference type="PANTHER" id="PTHR43611">
    <property type="entry name" value="ALPHA-D-GLUCOSE 1-PHOSPHATE PHOSPHATASE"/>
    <property type="match status" value="1"/>
</dbReference>
<dbReference type="PANTHER" id="PTHR43611:SF3">
    <property type="entry name" value="FLAVIN MONONUCLEOTIDE HYDROLASE 1, CHLOROPLATIC"/>
    <property type="match status" value="1"/>
</dbReference>
<dbReference type="InterPro" id="IPR036412">
    <property type="entry name" value="HAD-like_sf"/>
</dbReference>
<dbReference type="EMBL" id="ADBJ01000051">
    <property type="protein sequence ID" value="EFA75775.1"/>
    <property type="molecule type" value="Genomic_DNA"/>
</dbReference>
<dbReference type="Gene3D" id="1.10.150.240">
    <property type="entry name" value="Putative phosphatase, domain 2"/>
    <property type="match status" value="1"/>
</dbReference>
<dbReference type="RefSeq" id="XP_020427909.1">
    <property type="nucleotide sequence ID" value="XM_020581593.1"/>
</dbReference>
<dbReference type="Proteomes" id="UP000001396">
    <property type="component" value="Unassembled WGS sequence"/>
</dbReference>
<evidence type="ECO:0000313" key="2">
    <source>
        <dbReference type="Proteomes" id="UP000001396"/>
    </source>
</evidence>
<reference evidence="1 2" key="1">
    <citation type="journal article" date="2011" name="Genome Res.">
        <title>Phylogeny-wide analysis of social amoeba genomes highlights ancient origins for complex intercellular communication.</title>
        <authorList>
            <person name="Heidel A.J."/>
            <person name="Lawal H.M."/>
            <person name="Felder M."/>
            <person name="Schilde C."/>
            <person name="Helps N.R."/>
            <person name="Tunggal B."/>
            <person name="Rivero F."/>
            <person name="John U."/>
            <person name="Schleicher M."/>
            <person name="Eichinger L."/>
            <person name="Platzer M."/>
            <person name="Noegel A.A."/>
            <person name="Schaap P."/>
            <person name="Gloeckner G."/>
        </authorList>
    </citation>
    <scope>NUCLEOTIDE SEQUENCE [LARGE SCALE GENOMIC DNA]</scope>
    <source>
        <strain evidence="2">ATCC 26659 / Pp 5 / PN500</strain>
    </source>
</reference>
<accession>D3BS38</accession>
<proteinExistence type="predicted"/>
<dbReference type="InParanoid" id="D3BS38"/>
<dbReference type="Gene3D" id="3.40.50.1000">
    <property type="entry name" value="HAD superfamily/HAD-like"/>
    <property type="match status" value="1"/>
</dbReference>
<evidence type="ECO:0000313" key="1">
    <source>
        <dbReference type="EMBL" id="EFA75775.1"/>
    </source>
</evidence>
<comment type="caution">
    <text evidence="1">The sequence shown here is derived from an EMBL/GenBank/DDBJ whole genome shotgun (WGS) entry which is preliminary data.</text>
</comment>
<organism evidence="1 2">
    <name type="scientific">Heterostelium pallidum (strain ATCC 26659 / Pp 5 / PN500)</name>
    <name type="common">Cellular slime mold</name>
    <name type="synonym">Polysphondylium pallidum</name>
    <dbReference type="NCBI Taxonomy" id="670386"/>
    <lineage>
        <taxon>Eukaryota</taxon>
        <taxon>Amoebozoa</taxon>
        <taxon>Evosea</taxon>
        <taxon>Eumycetozoa</taxon>
        <taxon>Dictyostelia</taxon>
        <taxon>Acytosteliales</taxon>
        <taxon>Acytosteliaceae</taxon>
        <taxon>Heterostelium</taxon>
    </lineage>
</organism>
<dbReference type="SUPFAM" id="SSF56784">
    <property type="entry name" value="HAD-like"/>
    <property type="match status" value="1"/>
</dbReference>
<dbReference type="GeneID" id="31366299"/>
<dbReference type="InterPro" id="IPR023214">
    <property type="entry name" value="HAD_sf"/>
</dbReference>
<dbReference type="AlphaFoldDB" id="D3BS38"/>
<name>D3BS38_HETP5</name>
<dbReference type="InterPro" id="IPR023198">
    <property type="entry name" value="PGP-like_dom2"/>
</dbReference>
<dbReference type="OMA" id="CKYESTH"/>
<protein>
    <submittedName>
        <fullName evidence="1">Uncharacterized protein</fullName>
    </submittedName>
</protein>